<comment type="similarity">
    <text evidence="1">Belongs to the universal ribosomal protein uL4 family.</text>
</comment>
<evidence type="ECO:0000256" key="3">
    <source>
        <dbReference type="ARBA" id="ARBA00023274"/>
    </source>
</evidence>
<dbReference type="GO" id="GO:1990904">
    <property type="term" value="C:ribonucleoprotein complex"/>
    <property type="evidence" value="ECO:0007669"/>
    <property type="project" value="UniProtKB-KW"/>
</dbReference>
<comment type="caution">
    <text evidence="5">The sequence shown here is derived from an EMBL/GenBank/DDBJ whole genome shotgun (WGS) entry which is preliminary data.</text>
</comment>
<dbReference type="Pfam" id="PF14374">
    <property type="entry name" value="Ribos_L4_asso_C"/>
    <property type="match status" value="1"/>
</dbReference>
<keyword evidence="2 5" id="KW-0689">Ribosomal protein</keyword>
<evidence type="ECO:0000313" key="5">
    <source>
        <dbReference type="EMBL" id="KAF7345999.1"/>
    </source>
</evidence>
<dbReference type="InterPro" id="IPR045240">
    <property type="entry name" value="Ribosomal_uL4_euk/arch"/>
</dbReference>
<keyword evidence="6" id="KW-1185">Reference proteome</keyword>
<keyword evidence="3" id="KW-0687">Ribonucleoprotein</keyword>
<evidence type="ECO:0000256" key="1">
    <source>
        <dbReference type="ARBA" id="ARBA00010528"/>
    </source>
</evidence>
<dbReference type="SUPFAM" id="SSF52166">
    <property type="entry name" value="Ribosomal protein L4"/>
    <property type="match status" value="1"/>
</dbReference>
<name>A0A8H7CQ23_9AGAR</name>
<dbReference type="InterPro" id="IPR025755">
    <property type="entry name" value="Ribos_uL4_C_dom"/>
</dbReference>
<organism evidence="5 6">
    <name type="scientific">Mycena venus</name>
    <dbReference type="NCBI Taxonomy" id="2733690"/>
    <lineage>
        <taxon>Eukaryota</taxon>
        <taxon>Fungi</taxon>
        <taxon>Dikarya</taxon>
        <taxon>Basidiomycota</taxon>
        <taxon>Agaricomycotina</taxon>
        <taxon>Agaricomycetes</taxon>
        <taxon>Agaricomycetidae</taxon>
        <taxon>Agaricales</taxon>
        <taxon>Marasmiineae</taxon>
        <taxon>Mycenaceae</taxon>
        <taxon>Mycena</taxon>
    </lineage>
</organism>
<dbReference type="OrthoDB" id="10259785at2759"/>
<dbReference type="InterPro" id="IPR002136">
    <property type="entry name" value="Ribosomal_uL4"/>
</dbReference>
<proteinExistence type="inferred from homology"/>
<protein>
    <submittedName>
        <fullName evidence="5">Putative 60S ribosomal protein L4/L1/L2</fullName>
    </submittedName>
</protein>
<evidence type="ECO:0000256" key="2">
    <source>
        <dbReference type="ARBA" id="ARBA00022980"/>
    </source>
</evidence>
<dbReference type="Pfam" id="PF00573">
    <property type="entry name" value="Ribosomal_L4"/>
    <property type="match status" value="1"/>
</dbReference>
<evidence type="ECO:0000313" key="6">
    <source>
        <dbReference type="Proteomes" id="UP000620124"/>
    </source>
</evidence>
<accession>A0A8H7CQ23</accession>
<dbReference type="Gene3D" id="3.40.1370.10">
    <property type="match status" value="1"/>
</dbReference>
<feature type="domain" description="Large ribosomal subunit protein uL4 C-terminal" evidence="4">
    <location>
        <begin position="141"/>
        <end position="170"/>
    </location>
</feature>
<gene>
    <name evidence="5" type="ORF">MVEN_01622600</name>
</gene>
<dbReference type="GO" id="GO:0003735">
    <property type="term" value="F:structural constituent of ribosome"/>
    <property type="evidence" value="ECO:0007669"/>
    <property type="project" value="InterPro"/>
</dbReference>
<dbReference type="Proteomes" id="UP000620124">
    <property type="component" value="Unassembled WGS sequence"/>
</dbReference>
<sequence length="171" mass="18680">MSAKPHKPAGLPVRYELPSSLFMVMMTTVIEQIEEVSLVITNAAESFTKTKEAVTLSESLNAYADIVKCRGSLIVYNENNGIVKAFHNLAGVELVNVCGPNLLQLAPGGHLSRFIIYTDGTFGLPDEVFGTFDKMSTHKRDYLLSTSKISNPDVTYLVNSNEIQSVIRPAG</sequence>
<evidence type="ECO:0000259" key="4">
    <source>
        <dbReference type="Pfam" id="PF14374"/>
    </source>
</evidence>
<dbReference type="AlphaFoldDB" id="A0A8H7CQ23"/>
<dbReference type="PANTHER" id="PTHR19431">
    <property type="entry name" value="60S RIBOSOMAL PROTEIN L4"/>
    <property type="match status" value="1"/>
</dbReference>
<reference evidence="5" key="1">
    <citation type="submission" date="2020-05" db="EMBL/GenBank/DDBJ databases">
        <title>Mycena genomes resolve the evolution of fungal bioluminescence.</title>
        <authorList>
            <person name="Tsai I.J."/>
        </authorList>
    </citation>
    <scope>NUCLEOTIDE SEQUENCE</scope>
    <source>
        <strain evidence="5">CCC161011</strain>
    </source>
</reference>
<dbReference type="GO" id="GO:0006412">
    <property type="term" value="P:translation"/>
    <property type="evidence" value="ECO:0007669"/>
    <property type="project" value="InterPro"/>
</dbReference>
<dbReference type="EMBL" id="JACAZI010000013">
    <property type="protein sequence ID" value="KAF7345999.1"/>
    <property type="molecule type" value="Genomic_DNA"/>
</dbReference>
<dbReference type="GO" id="GO:0005840">
    <property type="term" value="C:ribosome"/>
    <property type="evidence" value="ECO:0007669"/>
    <property type="project" value="UniProtKB-KW"/>
</dbReference>
<dbReference type="InterPro" id="IPR023574">
    <property type="entry name" value="Ribosomal_uL4_dom_sf"/>
</dbReference>